<dbReference type="EMBL" id="BAABDS010000046">
    <property type="protein sequence ID" value="GAA3721079.1"/>
    <property type="molecule type" value="Genomic_DNA"/>
</dbReference>
<dbReference type="Pfam" id="PF08875">
    <property type="entry name" value="DUF1833"/>
    <property type="match status" value="1"/>
</dbReference>
<proteinExistence type="predicted"/>
<sequence>MSLLEEVYAGRGDLVIIETLELVSSAWDETVFLCDGFEDHSLFVPELGAFKPFTAASIGVEKPSHDNRGSQTVNFVIDNVLGDAQKLIVQAFEQRALTQVRVRTYLSNDLSQPASNTLTATVKSVQIQGAQVRVTAGFFDVIARNFNRLTYNSKTSPALMYE</sequence>
<accession>A0ABP7EPU3</accession>
<reference evidence="2" key="1">
    <citation type="journal article" date="2019" name="Int. J. Syst. Evol. Microbiol.">
        <title>The Global Catalogue of Microorganisms (GCM) 10K type strain sequencing project: providing services to taxonomists for standard genome sequencing and annotation.</title>
        <authorList>
            <consortium name="The Broad Institute Genomics Platform"/>
            <consortium name="The Broad Institute Genome Sequencing Center for Infectious Disease"/>
            <person name="Wu L."/>
            <person name="Ma J."/>
        </authorList>
    </citation>
    <scope>NUCLEOTIDE SEQUENCE [LARGE SCALE GENOMIC DNA]</scope>
    <source>
        <strain evidence="2">JCM 17329</strain>
    </source>
</reference>
<organism evidence="1 2">
    <name type="scientific">Oceanisphaera sediminis</name>
    <dbReference type="NCBI Taxonomy" id="981381"/>
    <lineage>
        <taxon>Bacteria</taxon>
        <taxon>Pseudomonadati</taxon>
        <taxon>Pseudomonadota</taxon>
        <taxon>Gammaproteobacteria</taxon>
        <taxon>Aeromonadales</taxon>
        <taxon>Aeromonadaceae</taxon>
        <taxon>Oceanisphaera</taxon>
    </lineage>
</organism>
<evidence type="ECO:0000313" key="2">
    <source>
        <dbReference type="Proteomes" id="UP001501479"/>
    </source>
</evidence>
<gene>
    <name evidence="1" type="ORF">GCM10022421_31920</name>
</gene>
<dbReference type="InterPro" id="IPR014974">
    <property type="entry name" value="DUF1833"/>
</dbReference>
<dbReference type="Proteomes" id="UP001501479">
    <property type="component" value="Unassembled WGS sequence"/>
</dbReference>
<evidence type="ECO:0000313" key="1">
    <source>
        <dbReference type="EMBL" id="GAA3721079.1"/>
    </source>
</evidence>
<comment type="caution">
    <text evidence="1">The sequence shown here is derived from an EMBL/GenBank/DDBJ whole genome shotgun (WGS) entry which is preliminary data.</text>
</comment>
<keyword evidence="2" id="KW-1185">Reference proteome</keyword>
<dbReference type="RefSeq" id="WP_344965754.1">
    <property type="nucleotide sequence ID" value="NZ_BAABDS010000046.1"/>
</dbReference>
<protein>
    <recommendedName>
        <fullName evidence="3">DUF1833 domain-containing protein</fullName>
    </recommendedName>
</protein>
<name>A0ABP7EPU3_9GAMM</name>
<evidence type="ECO:0008006" key="3">
    <source>
        <dbReference type="Google" id="ProtNLM"/>
    </source>
</evidence>